<dbReference type="Gene3D" id="3.40.190.10">
    <property type="entry name" value="Periplasmic binding protein-like II"/>
    <property type="match status" value="2"/>
</dbReference>
<dbReference type="PANTHER" id="PTHR43649:SF33">
    <property type="entry name" value="POLYGALACTURONAN_RHAMNOGALACTURONAN-BINDING PROTEIN YTCQ"/>
    <property type="match status" value="1"/>
</dbReference>
<dbReference type="EMBL" id="NXNG01000001">
    <property type="protein sequence ID" value="PWT26372.1"/>
    <property type="molecule type" value="Genomic_DNA"/>
</dbReference>
<comment type="caution">
    <text evidence="3">The sequence shown here is derived from an EMBL/GenBank/DDBJ whole genome shotgun (WGS) entry which is preliminary data.</text>
</comment>
<organism evidence="3 4">
    <name type="scientific">Butyrivibrio fibrisolvens</name>
    <dbReference type="NCBI Taxonomy" id="831"/>
    <lineage>
        <taxon>Bacteria</taxon>
        <taxon>Bacillati</taxon>
        <taxon>Bacillota</taxon>
        <taxon>Clostridia</taxon>
        <taxon>Lachnospirales</taxon>
        <taxon>Lachnospiraceae</taxon>
        <taxon>Butyrivibrio</taxon>
    </lineage>
</organism>
<dbReference type="AlphaFoldDB" id="A0A317G1N0"/>
<dbReference type="Proteomes" id="UP000245488">
    <property type="component" value="Chromosome"/>
</dbReference>
<dbReference type="RefSeq" id="WP_110072206.1">
    <property type="nucleotide sequence ID" value="NZ_CM009896.1"/>
</dbReference>
<evidence type="ECO:0000256" key="1">
    <source>
        <dbReference type="ARBA" id="ARBA00022729"/>
    </source>
</evidence>
<feature type="chain" id="PRO_5038927022" description="ABC transporter substrate-binding protein" evidence="2">
    <location>
        <begin position="20"/>
        <end position="547"/>
    </location>
</feature>
<protein>
    <recommendedName>
        <fullName evidence="5">ABC transporter substrate-binding protein</fullName>
    </recommendedName>
</protein>
<sequence>MKKKAISLLLSAAMVGVLAGCAGTETGTGTESANGGSSQAEQTEGGSDYQLTQINLVFDGTLTATVDAGQAEFVDQWEKAIEEKFGYHVDLNITQLDHSDYSGTVSRLLTTGEAGDGEYPDALIMSATMLRQYQTTGLLWDMANAYDNAEFQSRLTLDKINENLKTSSGALYGFAPTYGNGCVTYVKKAWLDAVGIDAASVTDFDSYYKMLQAFTNDDPDGNGSAGTYGVIAAGYGKLDEAPYINYMPEFWQDAYPSFYQNSEGVWVDGFTEQATIDALARLNKGYTDGVIDPDTEEAGTKQAREKWFSNDQSTSSGVFTYWAGTWYQTLTDKLIGNEVDSELVELAPIKEIKDSWGGYLNREAPVLTITDDGDGDSAREQAIFDILFDTMLDGDTIQTLWTYGAEGVHWSTEAETFTTNAGTDDAKEYSYEAGQFHLKQSPNDENTVWKKNFLDANLVIAPLTNGYADNTDLVVEGNQFFTENCVDAPAAASSETLTNYEADMVTDKTTWMNQAVVGDITPEQAVQNYIDKYGDASAAILEELNAQ</sequence>
<reference evidence="3 4" key="1">
    <citation type="submission" date="2017-09" db="EMBL/GenBank/DDBJ databases">
        <title>High-quality draft genome sequence of Butyrivibrio fibrisolvens INBov1, isolated from cow rumen.</title>
        <authorList>
            <person name="Rodriguez Hernaez J."/>
            <person name="Rivarola M."/>
            <person name="Paniego N."/>
            <person name="Cravero S."/>
            <person name="Ceron Cucchi M."/>
            <person name="Martinez M.C."/>
        </authorList>
    </citation>
    <scope>NUCLEOTIDE SEQUENCE [LARGE SCALE GENOMIC DNA]</scope>
    <source>
        <strain evidence="3 4">INBov1</strain>
    </source>
</reference>
<feature type="signal peptide" evidence="2">
    <location>
        <begin position="1"/>
        <end position="19"/>
    </location>
</feature>
<evidence type="ECO:0000256" key="2">
    <source>
        <dbReference type="SAM" id="SignalP"/>
    </source>
</evidence>
<accession>A0A317G1N0</accession>
<dbReference type="PROSITE" id="PS51257">
    <property type="entry name" value="PROKAR_LIPOPROTEIN"/>
    <property type="match status" value="1"/>
</dbReference>
<dbReference type="InterPro" id="IPR050490">
    <property type="entry name" value="Bact_solute-bd_prot1"/>
</dbReference>
<dbReference type="SUPFAM" id="SSF53850">
    <property type="entry name" value="Periplasmic binding protein-like II"/>
    <property type="match status" value="1"/>
</dbReference>
<evidence type="ECO:0000313" key="4">
    <source>
        <dbReference type="Proteomes" id="UP000245488"/>
    </source>
</evidence>
<proteinExistence type="predicted"/>
<evidence type="ECO:0008006" key="5">
    <source>
        <dbReference type="Google" id="ProtNLM"/>
    </source>
</evidence>
<keyword evidence="4" id="KW-1185">Reference proteome</keyword>
<dbReference type="PANTHER" id="PTHR43649">
    <property type="entry name" value="ARABINOSE-BINDING PROTEIN-RELATED"/>
    <property type="match status" value="1"/>
</dbReference>
<evidence type="ECO:0000313" key="3">
    <source>
        <dbReference type="EMBL" id="PWT26372.1"/>
    </source>
</evidence>
<gene>
    <name evidence="3" type="ORF">CPT75_04155</name>
</gene>
<keyword evidence="1 2" id="KW-0732">Signal</keyword>
<name>A0A317G1N0_BUTFI</name>